<feature type="region of interest" description="Disordered" evidence="2">
    <location>
        <begin position="171"/>
        <end position="214"/>
    </location>
</feature>
<proteinExistence type="predicted"/>
<gene>
    <name evidence="3" type="ORF">Barrevirus4_6</name>
</gene>
<keyword evidence="1" id="KW-0175">Coiled coil</keyword>
<reference evidence="3" key="1">
    <citation type="submission" date="2018-10" db="EMBL/GenBank/DDBJ databases">
        <title>Hidden diversity of soil giant viruses.</title>
        <authorList>
            <person name="Schulz F."/>
            <person name="Alteio L."/>
            <person name="Goudeau D."/>
            <person name="Ryan E.M."/>
            <person name="Malmstrom R.R."/>
            <person name="Blanchard J."/>
            <person name="Woyke T."/>
        </authorList>
    </citation>
    <scope>NUCLEOTIDE SEQUENCE</scope>
    <source>
        <strain evidence="3">BAV1</strain>
    </source>
</reference>
<sequence length="470" mass="54466">MTYTLVDRNMPLYRYSSDNVYDVYHEMLVKIDTVLSFMKDSGLNSVPINSLNFNNLECIVTRDPFNGNKATVIIVAVYRFNLQDLAFISDQGDKKVIDSDEAKSNLGSIVRQIKEKREWLIGDEPLVTSNTGNRNRPTNVKKQGSRTNPIAKLFEDTHKVINELSTKSVTPSINSQRVIPTVESSESESESDTEDSEESEKNKTINVVNPTNLPRPMESILFKEEEEDLNQTNFENLSPETLRKTIDALETLKKVEEDELKKIEEIEKKDTHNFSKFCNNLGDVKREYRKNKEKEEERRNKFEANRNAYRKIKVHLDEGKITEAGISPLFRAEFPIYKFMDEKGLLGLPDDYLVYLNMYDELYPEKKEKEKEKTSSDYIPHNIHYLSDDEQAKYLNMKETSKNIIEEFMVSQCNKSNNNTEVNQTNKKYLPLDKILEQVTDNDDNESFENITFDTKIDTVSNALLKSLQT</sequence>
<feature type="region of interest" description="Disordered" evidence="2">
    <location>
        <begin position="128"/>
        <end position="148"/>
    </location>
</feature>
<protein>
    <submittedName>
        <fullName evidence="3">Uncharacterized protein</fullName>
    </submittedName>
</protein>
<organism evidence="3">
    <name type="scientific">Barrevirus sp</name>
    <dbReference type="NCBI Taxonomy" id="2487763"/>
    <lineage>
        <taxon>Viruses</taxon>
        <taxon>Varidnaviria</taxon>
        <taxon>Bamfordvirae</taxon>
        <taxon>Nucleocytoviricota</taxon>
        <taxon>Megaviricetes</taxon>
        <taxon>Imitervirales</taxon>
        <taxon>Mimiviridae</taxon>
        <taxon>Klosneuvirinae</taxon>
    </lineage>
</organism>
<evidence type="ECO:0000313" key="3">
    <source>
        <dbReference type="EMBL" id="AYV76922.1"/>
    </source>
</evidence>
<feature type="compositionally biased region" description="Acidic residues" evidence="2">
    <location>
        <begin position="185"/>
        <end position="198"/>
    </location>
</feature>
<accession>A0A3G4ZPT6</accession>
<dbReference type="EMBL" id="MK072001">
    <property type="protein sequence ID" value="AYV76922.1"/>
    <property type="molecule type" value="Genomic_DNA"/>
</dbReference>
<name>A0A3G4ZPT6_9VIRU</name>
<evidence type="ECO:0000256" key="2">
    <source>
        <dbReference type="SAM" id="MobiDB-lite"/>
    </source>
</evidence>
<feature type="coiled-coil region" evidence="1">
    <location>
        <begin position="246"/>
        <end position="312"/>
    </location>
</feature>
<evidence type="ECO:0000256" key="1">
    <source>
        <dbReference type="SAM" id="Coils"/>
    </source>
</evidence>